<dbReference type="InterPro" id="IPR036250">
    <property type="entry name" value="AcylCo_DH-like_C"/>
</dbReference>
<dbReference type="Pfam" id="PF00441">
    <property type="entry name" value="Acyl-CoA_dh_1"/>
    <property type="match status" value="1"/>
</dbReference>
<evidence type="ECO:0000256" key="5">
    <source>
        <dbReference type="ARBA" id="ARBA00023002"/>
    </source>
</evidence>
<gene>
    <name evidence="10" type="ORF">ACFO9K_07645</name>
</gene>
<evidence type="ECO:0000256" key="6">
    <source>
        <dbReference type="RuleBase" id="RU362125"/>
    </source>
</evidence>
<evidence type="ECO:0000313" key="11">
    <source>
        <dbReference type="Proteomes" id="UP001595945"/>
    </source>
</evidence>
<dbReference type="PANTHER" id="PTHR43884">
    <property type="entry name" value="ACYL-COA DEHYDROGENASE"/>
    <property type="match status" value="1"/>
</dbReference>
<evidence type="ECO:0000256" key="1">
    <source>
        <dbReference type="ARBA" id="ARBA00001974"/>
    </source>
</evidence>
<dbReference type="InterPro" id="IPR046373">
    <property type="entry name" value="Acyl-CoA_Oxase/DH_mid-dom_sf"/>
</dbReference>
<keyword evidence="11" id="KW-1185">Reference proteome</keyword>
<dbReference type="InterPro" id="IPR013786">
    <property type="entry name" value="AcylCoA_DH/ox_N"/>
</dbReference>
<dbReference type="GO" id="GO:0016491">
    <property type="term" value="F:oxidoreductase activity"/>
    <property type="evidence" value="ECO:0007669"/>
    <property type="project" value="UniProtKB-KW"/>
</dbReference>
<feature type="domain" description="Acyl-CoA dehydrogenase/oxidase C-terminal" evidence="7">
    <location>
        <begin position="236"/>
        <end position="383"/>
    </location>
</feature>
<evidence type="ECO:0000259" key="9">
    <source>
        <dbReference type="Pfam" id="PF02771"/>
    </source>
</evidence>
<name>A0ABD5Q0F9_9EURY</name>
<evidence type="ECO:0000256" key="4">
    <source>
        <dbReference type="ARBA" id="ARBA00022827"/>
    </source>
</evidence>
<dbReference type="RefSeq" id="WP_254266795.1">
    <property type="nucleotide sequence ID" value="NZ_CP100400.1"/>
</dbReference>
<dbReference type="InterPro" id="IPR009075">
    <property type="entry name" value="AcylCo_DH/oxidase_C"/>
</dbReference>
<keyword evidence="4 6" id="KW-0274">FAD</keyword>
<dbReference type="EC" id="1.-.-.-" evidence="10"/>
<feature type="domain" description="Acyl-CoA dehydrogenase/oxidase N-terminal" evidence="9">
    <location>
        <begin position="13"/>
        <end position="121"/>
    </location>
</feature>
<dbReference type="EMBL" id="JBHSHT010000001">
    <property type="protein sequence ID" value="MFC4824133.1"/>
    <property type="molecule type" value="Genomic_DNA"/>
</dbReference>
<comment type="cofactor">
    <cofactor evidence="1 6">
        <name>FAD</name>
        <dbReference type="ChEBI" id="CHEBI:57692"/>
    </cofactor>
</comment>
<dbReference type="InterPro" id="IPR037069">
    <property type="entry name" value="AcylCoA_DH/ox_N_sf"/>
</dbReference>
<protein>
    <submittedName>
        <fullName evidence="10">Acyl-CoA dehydrogenase family protein</fullName>
        <ecNumber evidence="10">1.-.-.-</ecNumber>
    </submittedName>
</protein>
<accession>A0ABD5Q0F9</accession>
<dbReference type="Gene3D" id="1.10.540.10">
    <property type="entry name" value="Acyl-CoA dehydrogenase/oxidase, N-terminal domain"/>
    <property type="match status" value="1"/>
</dbReference>
<dbReference type="Pfam" id="PF02770">
    <property type="entry name" value="Acyl-CoA_dh_M"/>
    <property type="match status" value="1"/>
</dbReference>
<dbReference type="SUPFAM" id="SSF47203">
    <property type="entry name" value="Acyl-CoA dehydrogenase C-terminal domain-like"/>
    <property type="match status" value="1"/>
</dbReference>
<dbReference type="PANTHER" id="PTHR43884:SF12">
    <property type="entry name" value="ISOVALERYL-COA DEHYDROGENASE, MITOCHONDRIAL-RELATED"/>
    <property type="match status" value="1"/>
</dbReference>
<evidence type="ECO:0000259" key="8">
    <source>
        <dbReference type="Pfam" id="PF02770"/>
    </source>
</evidence>
<feature type="domain" description="Acyl-CoA oxidase/dehydrogenase middle" evidence="8">
    <location>
        <begin position="126"/>
        <end position="224"/>
    </location>
</feature>
<evidence type="ECO:0000256" key="2">
    <source>
        <dbReference type="ARBA" id="ARBA00009347"/>
    </source>
</evidence>
<organism evidence="10 11">
    <name type="scientific">Halorussus aquaticus</name>
    <dbReference type="NCBI Taxonomy" id="2953748"/>
    <lineage>
        <taxon>Archaea</taxon>
        <taxon>Methanobacteriati</taxon>
        <taxon>Methanobacteriota</taxon>
        <taxon>Stenosarchaea group</taxon>
        <taxon>Halobacteria</taxon>
        <taxon>Halobacteriales</taxon>
        <taxon>Haladaptataceae</taxon>
        <taxon>Halorussus</taxon>
    </lineage>
</organism>
<sequence>MELLADDIVPEYARDVKHEAREFAAEHVAPNAEEYFREGTYPEDILKAGQDAGLVAQDIGEEWGGRGLDVVQMLAVAEEWFRADAGIALTLQLASFGAEIVEEYGTDEQKEEYLRPVAEGDQITGLAVSEPDTGSDLSGMQTTAEKDEETGEWVLNGEKYWIGNGVEGDWLTVYARTGDNEDNRYGNHSLFIVPTDAEGYDAEHIPEKMGMRASKQAHIVFDDCRIPESNLVGNEGAGFMLLAEFFNHGRTVVAGHGLGLAAAAIEEAWEFVHGREEFGRTIADFQAVQHGLADMRMEFESARALTYRAAEKVRDGDNAGLWAAMAKTKATETATDCAEQGMQFHGGRSILTDRRIARVYRDVRIPVVYEGANEIQRNLIYKQS</sequence>
<comment type="similarity">
    <text evidence="2 6">Belongs to the acyl-CoA dehydrogenase family.</text>
</comment>
<dbReference type="FunFam" id="2.40.110.10:FF:000002">
    <property type="entry name" value="Acyl-CoA dehydrogenase fadE12"/>
    <property type="match status" value="1"/>
</dbReference>
<keyword evidence="5 6" id="KW-0560">Oxidoreductase</keyword>
<proteinExistence type="inferred from homology"/>
<dbReference type="Pfam" id="PF02771">
    <property type="entry name" value="Acyl-CoA_dh_N"/>
    <property type="match status" value="1"/>
</dbReference>
<dbReference type="FunFam" id="1.20.140.10:FF:000001">
    <property type="entry name" value="Acyl-CoA dehydrogenase"/>
    <property type="match status" value="1"/>
</dbReference>
<evidence type="ECO:0000313" key="10">
    <source>
        <dbReference type="EMBL" id="MFC4824133.1"/>
    </source>
</evidence>
<evidence type="ECO:0000259" key="7">
    <source>
        <dbReference type="Pfam" id="PF00441"/>
    </source>
</evidence>
<dbReference type="PIRSF" id="PIRSF016578">
    <property type="entry name" value="HsaA"/>
    <property type="match status" value="1"/>
</dbReference>
<dbReference type="CDD" id="cd00567">
    <property type="entry name" value="ACAD"/>
    <property type="match status" value="1"/>
</dbReference>
<dbReference type="GeneID" id="73045187"/>
<dbReference type="Gene3D" id="1.20.140.10">
    <property type="entry name" value="Butyryl-CoA Dehydrogenase, subunit A, domain 3"/>
    <property type="match status" value="1"/>
</dbReference>
<dbReference type="SUPFAM" id="SSF56645">
    <property type="entry name" value="Acyl-CoA dehydrogenase NM domain-like"/>
    <property type="match status" value="1"/>
</dbReference>
<dbReference type="InterPro" id="IPR009100">
    <property type="entry name" value="AcylCoA_DH/oxidase_NM_dom_sf"/>
</dbReference>
<keyword evidence="3 6" id="KW-0285">Flavoprotein</keyword>
<dbReference type="Proteomes" id="UP001595945">
    <property type="component" value="Unassembled WGS sequence"/>
</dbReference>
<evidence type="ECO:0000256" key="3">
    <source>
        <dbReference type="ARBA" id="ARBA00022630"/>
    </source>
</evidence>
<comment type="caution">
    <text evidence="10">The sequence shown here is derived from an EMBL/GenBank/DDBJ whole genome shotgun (WGS) entry which is preliminary data.</text>
</comment>
<dbReference type="InterPro" id="IPR006091">
    <property type="entry name" value="Acyl-CoA_Oxase/DH_mid-dom"/>
</dbReference>
<dbReference type="AlphaFoldDB" id="A0ABD5Q0F9"/>
<dbReference type="Gene3D" id="2.40.110.10">
    <property type="entry name" value="Butyryl-CoA Dehydrogenase, subunit A, domain 2"/>
    <property type="match status" value="1"/>
</dbReference>
<reference evidence="10 11" key="1">
    <citation type="journal article" date="2019" name="Int. J. Syst. Evol. Microbiol.">
        <title>The Global Catalogue of Microorganisms (GCM) 10K type strain sequencing project: providing services to taxonomists for standard genome sequencing and annotation.</title>
        <authorList>
            <consortium name="The Broad Institute Genomics Platform"/>
            <consortium name="The Broad Institute Genome Sequencing Center for Infectious Disease"/>
            <person name="Wu L."/>
            <person name="Ma J."/>
        </authorList>
    </citation>
    <scope>NUCLEOTIDE SEQUENCE [LARGE SCALE GENOMIC DNA]</scope>
    <source>
        <strain evidence="10 11">XZYJ18</strain>
    </source>
</reference>